<evidence type="ECO:0000313" key="1">
    <source>
        <dbReference type="EMBL" id="VTP60856.1"/>
    </source>
</evidence>
<name>A0A4U9HDB0_SERRU</name>
<protein>
    <submittedName>
        <fullName evidence="1">Uncharacterized protein</fullName>
    </submittedName>
</protein>
<accession>A0A4U9HDB0</accession>
<proteinExistence type="predicted"/>
<organism evidence="1 2">
    <name type="scientific">Serratia rubidaea</name>
    <name type="common">Serratia marinorubra</name>
    <dbReference type="NCBI Taxonomy" id="61652"/>
    <lineage>
        <taxon>Bacteria</taxon>
        <taxon>Pseudomonadati</taxon>
        <taxon>Pseudomonadota</taxon>
        <taxon>Gammaproteobacteria</taxon>
        <taxon>Enterobacterales</taxon>
        <taxon>Yersiniaceae</taxon>
        <taxon>Serratia</taxon>
    </lineage>
</organism>
<evidence type="ECO:0000313" key="2">
    <source>
        <dbReference type="Proteomes" id="UP000307968"/>
    </source>
</evidence>
<dbReference type="AlphaFoldDB" id="A0A4U9HDB0"/>
<dbReference type="Proteomes" id="UP000307968">
    <property type="component" value="Chromosome"/>
</dbReference>
<dbReference type="EMBL" id="LR590463">
    <property type="protein sequence ID" value="VTP60856.1"/>
    <property type="molecule type" value="Genomic_DNA"/>
</dbReference>
<gene>
    <name evidence="1" type="ORF">NCTC12971_01349</name>
</gene>
<sequence>MVPPKAGIAATMLKNVRFLMVLLLAWTGELDMEVLKGFPAINVISGSGR</sequence>
<reference evidence="1 2" key="1">
    <citation type="submission" date="2019-05" db="EMBL/GenBank/DDBJ databases">
        <authorList>
            <consortium name="Pathogen Informatics"/>
        </authorList>
    </citation>
    <scope>NUCLEOTIDE SEQUENCE [LARGE SCALE GENOMIC DNA]</scope>
    <source>
        <strain evidence="1 2">NCTC12971</strain>
    </source>
</reference>